<evidence type="ECO:0000313" key="1">
    <source>
        <dbReference type="EMBL" id="MPM72992.1"/>
    </source>
</evidence>
<reference evidence="1" key="1">
    <citation type="submission" date="2019-08" db="EMBL/GenBank/DDBJ databases">
        <authorList>
            <person name="Kucharzyk K."/>
            <person name="Murdoch R.W."/>
            <person name="Higgins S."/>
            <person name="Loffler F."/>
        </authorList>
    </citation>
    <scope>NUCLEOTIDE SEQUENCE</scope>
</reference>
<protein>
    <submittedName>
        <fullName evidence="1">Uncharacterized protein</fullName>
    </submittedName>
</protein>
<comment type="caution">
    <text evidence="1">The sequence shown here is derived from an EMBL/GenBank/DDBJ whole genome shotgun (WGS) entry which is preliminary data.</text>
</comment>
<dbReference type="AlphaFoldDB" id="A0A645C5Q8"/>
<organism evidence="1">
    <name type="scientific">bioreactor metagenome</name>
    <dbReference type="NCBI Taxonomy" id="1076179"/>
    <lineage>
        <taxon>unclassified sequences</taxon>
        <taxon>metagenomes</taxon>
        <taxon>ecological metagenomes</taxon>
    </lineage>
</organism>
<accession>A0A645C5Q8</accession>
<proteinExistence type="predicted"/>
<dbReference type="EMBL" id="VSSQ01025090">
    <property type="protein sequence ID" value="MPM72992.1"/>
    <property type="molecule type" value="Genomic_DNA"/>
</dbReference>
<gene>
    <name evidence="1" type="ORF">SDC9_119968</name>
</gene>
<name>A0A645C5Q8_9ZZZZ</name>
<sequence length="68" mass="7924">MGHRIVYYDIAGEPRYYNISKKDIRSIEKSESEGEVVWLVTVGSDMKWEILLNSTGESILKENQLFRT</sequence>